<dbReference type="CDD" id="cd02989">
    <property type="entry name" value="Phd_like_TxnDC9"/>
    <property type="match status" value="1"/>
</dbReference>
<dbReference type="Proteomes" id="UP000076798">
    <property type="component" value="Unassembled WGS sequence"/>
</dbReference>
<feature type="compositionally biased region" description="Acidic residues" evidence="1">
    <location>
        <begin position="252"/>
        <end position="261"/>
    </location>
</feature>
<dbReference type="PANTHER" id="PTHR21148">
    <property type="entry name" value="THIOREDOXIN DOMAIN-CONTAINING PROTEIN 9"/>
    <property type="match status" value="1"/>
</dbReference>
<evidence type="ECO:0000313" key="2">
    <source>
        <dbReference type="EMBL" id="KZT41174.1"/>
    </source>
</evidence>
<dbReference type="AlphaFoldDB" id="A0A166FZY8"/>
<feature type="region of interest" description="Disordered" evidence="1">
    <location>
        <begin position="235"/>
        <end position="261"/>
    </location>
</feature>
<evidence type="ECO:0000313" key="3">
    <source>
        <dbReference type="Proteomes" id="UP000076798"/>
    </source>
</evidence>
<dbReference type="SUPFAM" id="SSF52833">
    <property type="entry name" value="Thioredoxin-like"/>
    <property type="match status" value="1"/>
</dbReference>
<keyword evidence="3" id="KW-1185">Reference proteome</keyword>
<dbReference type="InterPro" id="IPR036249">
    <property type="entry name" value="Thioredoxin-like_sf"/>
</dbReference>
<evidence type="ECO:0000256" key="1">
    <source>
        <dbReference type="SAM" id="MobiDB-lite"/>
    </source>
</evidence>
<dbReference type="EMBL" id="KV428024">
    <property type="protein sequence ID" value="KZT41174.1"/>
    <property type="molecule type" value="Genomic_DNA"/>
</dbReference>
<accession>A0A166FZY8</accession>
<feature type="region of interest" description="Disordered" evidence="1">
    <location>
        <begin position="1"/>
        <end position="27"/>
    </location>
</feature>
<name>A0A166FZY8_9AGAM</name>
<proteinExistence type="predicted"/>
<reference evidence="2 3" key="1">
    <citation type="journal article" date="2016" name="Mol. Biol. Evol.">
        <title>Comparative Genomics of Early-Diverging Mushroom-Forming Fungi Provides Insights into the Origins of Lignocellulose Decay Capabilities.</title>
        <authorList>
            <person name="Nagy L.G."/>
            <person name="Riley R."/>
            <person name="Tritt A."/>
            <person name="Adam C."/>
            <person name="Daum C."/>
            <person name="Floudas D."/>
            <person name="Sun H."/>
            <person name="Yadav J.S."/>
            <person name="Pangilinan J."/>
            <person name="Larsson K.H."/>
            <person name="Matsuura K."/>
            <person name="Barry K."/>
            <person name="Labutti K."/>
            <person name="Kuo R."/>
            <person name="Ohm R.A."/>
            <person name="Bhattacharya S.S."/>
            <person name="Shirouzu T."/>
            <person name="Yoshinaga Y."/>
            <person name="Martin F.M."/>
            <person name="Grigoriev I.V."/>
            <person name="Hibbett D.S."/>
        </authorList>
    </citation>
    <scope>NUCLEOTIDE SEQUENCE [LARGE SCALE GENOMIC DNA]</scope>
    <source>
        <strain evidence="2 3">HHB10207 ss-3</strain>
    </source>
</reference>
<dbReference type="OrthoDB" id="10257948at2759"/>
<sequence>MSFMTKESVGPNVGAEDKQDAGNTLSFSCYAHDMTQTDDAPLRPPTPEVDEKVQAAVDKLVSAEPSGEDGDSDAELLEGLAADDDFDFGPLRERRMEELKEEMSKIRDMRESDHGKYTEVFDEKEVVKLSANESRCVIHFYHRDFTRCKIMDKHLEMIAPKYFSTRFVRVFVQNVPWLVEKLAIKVLPCVICFIRGVSKHRFTGFEEFGNSDAFDTATLELRLTLCGVIEKPQARSGASRVVQSRGIRGPKEDEDDSDFDL</sequence>
<dbReference type="STRING" id="1314776.A0A166FZY8"/>
<protein>
    <submittedName>
        <fullName evidence="2">Thioredoxin-like protein</fullName>
    </submittedName>
</protein>
<organism evidence="2 3">
    <name type="scientific">Sistotremastrum suecicum HHB10207 ss-3</name>
    <dbReference type="NCBI Taxonomy" id="1314776"/>
    <lineage>
        <taxon>Eukaryota</taxon>
        <taxon>Fungi</taxon>
        <taxon>Dikarya</taxon>
        <taxon>Basidiomycota</taxon>
        <taxon>Agaricomycotina</taxon>
        <taxon>Agaricomycetes</taxon>
        <taxon>Sistotremastrales</taxon>
        <taxon>Sistotremastraceae</taxon>
        <taxon>Sistotremastrum</taxon>
    </lineage>
</organism>
<dbReference type="Gene3D" id="3.40.30.10">
    <property type="entry name" value="Glutaredoxin"/>
    <property type="match status" value="1"/>
</dbReference>
<gene>
    <name evidence="2" type="ORF">SISSUDRAFT_373285</name>
</gene>